<dbReference type="Gene3D" id="2.100.10.30">
    <property type="entry name" value="Jacalin-like lectin domain"/>
    <property type="match status" value="1"/>
</dbReference>
<dbReference type="SUPFAM" id="SSF51101">
    <property type="entry name" value="Mannose-binding lectins"/>
    <property type="match status" value="1"/>
</dbReference>
<dbReference type="STRING" id="4795.A0A225VEM4"/>
<feature type="compositionally biased region" description="Polar residues" evidence="1">
    <location>
        <begin position="34"/>
        <end position="53"/>
    </location>
</feature>
<keyword evidence="4" id="KW-1185">Reference proteome</keyword>
<dbReference type="Pfam" id="PF01419">
    <property type="entry name" value="Jacalin"/>
    <property type="match status" value="1"/>
</dbReference>
<dbReference type="InterPro" id="IPR036404">
    <property type="entry name" value="Jacalin-like_lectin_dom_sf"/>
</dbReference>
<organism evidence="3 4">
    <name type="scientific">Phytophthora megakarya</name>
    <dbReference type="NCBI Taxonomy" id="4795"/>
    <lineage>
        <taxon>Eukaryota</taxon>
        <taxon>Sar</taxon>
        <taxon>Stramenopiles</taxon>
        <taxon>Oomycota</taxon>
        <taxon>Peronosporomycetes</taxon>
        <taxon>Peronosporales</taxon>
        <taxon>Peronosporaceae</taxon>
        <taxon>Phytophthora</taxon>
    </lineage>
</organism>
<gene>
    <name evidence="3" type="ORF">PHMEG_00024050</name>
</gene>
<evidence type="ECO:0000256" key="1">
    <source>
        <dbReference type="SAM" id="MobiDB-lite"/>
    </source>
</evidence>
<reference evidence="4" key="1">
    <citation type="submission" date="2017-03" db="EMBL/GenBank/DDBJ databases">
        <title>Phytopthora megakarya and P. palmivora, two closely related causual agents of cacao black pod achieved similar genome size and gene model numbers by different mechanisms.</title>
        <authorList>
            <person name="Ali S."/>
            <person name="Shao J."/>
            <person name="Larry D.J."/>
            <person name="Kronmiller B."/>
            <person name="Shen D."/>
            <person name="Strem M.D."/>
            <person name="Melnick R.L."/>
            <person name="Guiltinan M.J."/>
            <person name="Tyler B.M."/>
            <person name="Meinhardt L.W."/>
            <person name="Bailey B.A."/>
        </authorList>
    </citation>
    <scope>NUCLEOTIDE SEQUENCE [LARGE SCALE GENOMIC DNA]</scope>
    <source>
        <strain evidence="4">zdho120</strain>
    </source>
</reference>
<proteinExistence type="predicted"/>
<dbReference type="AlphaFoldDB" id="A0A225VEM4"/>
<sequence length="180" mass="18885">MDSTAASTENSAVTSIDSSTKADSTDSSTAGSAPQSTKAPSESKMTVEDSIQLSKRFGGPHGTNFSDQNFVDSGQNVSTISIHAGERLDGITMEISSPKALTYTHGGTGKPSNLWKANTFHPWKGNNDEGKTTLTAPEGFQLAGFYGSEGKEIDSLGAIWASIQLVTPPPTRTPTPSPIY</sequence>
<dbReference type="InterPro" id="IPR001229">
    <property type="entry name" value="Jacalin-like_lectin_dom"/>
</dbReference>
<feature type="compositionally biased region" description="Polar residues" evidence="1">
    <location>
        <begin position="1"/>
        <end position="13"/>
    </location>
</feature>
<feature type="compositionally biased region" description="Low complexity" evidence="1">
    <location>
        <begin position="14"/>
        <end position="33"/>
    </location>
</feature>
<dbReference type="EMBL" id="NBNE01005147">
    <property type="protein sequence ID" value="OWZ04106.1"/>
    <property type="molecule type" value="Genomic_DNA"/>
</dbReference>
<protein>
    <recommendedName>
        <fullName evidence="2">Jacalin-type lectin domain-containing protein</fullName>
    </recommendedName>
</protein>
<dbReference type="OrthoDB" id="129055at2759"/>
<comment type="caution">
    <text evidence="3">The sequence shown here is derived from an EMBL/GenBank/DDBJ whole genome shotgun (WGS) entry which is preliminary data.</text>
</comment>
<name>A0A225VEM4_9STRA</name>
<evidence type="ECO:0000313" key="3">
    <source>
        <dbReference type="EMBL" id="OWZ04106.1"/>
    </source>
</evidence>
<feature type="compositionally biased region" description="Polar residues" evidence="1">
    <location>
        <begin position="63"/>
        <end position="72"/>
    </location>
</feature>
<dbReference type="Proteomes" id="UP000198211">
    <property type="component" value="Unassembled WGS sequence"/>
</dbReference>
<evidence type="ECO:0000259" key="2">
    <source>
        <dbReference type="Pfam" id="PF01419"/>
    </source>
</evidence>
<evidence type="ECO:0000313" key="4">
    <source>
        <dbReference type="Proteomes" id="UP000198211"/>
    </source>
</evidence>
<feature type="region of interest" description="Disordered" evidence="1">
    <location>
        <begin position="1"/>
        <end position="72"/>
    </location>
</feature>
<accession>A0A225VEM4</accession>
<feature type="domain" description="Jacalin-type lectin" evidence="2">
    <location>
        <begin position="118"/>
        <end position="159"/>
    </location>
</feature>